<feature type="non-terminal residue" evidence="1">
    <location>
        <position position="1"/>
    </location>
</feature>
<gene>
    <name evidence="1" type="ORF">NPIL_302281</name>
</gene>
<dbReference type="AlphaFoldDB" id="A0A8X6TTZ7"/>
<organism evidence="1 2">
    <name type="scientific">Nephila pilipes</name>
    <name type="common">Giant wood spider</name>
    <name type="synonym">Nephila maculata</name>
    <dbReference type="NCBI Taxonomy" id="299642"/>
    <lineage>
        <taxon>Eukaryota</taxon>
        <taxon>Metazoa</taxon>
        <taxon>Ecdysozoa</taxon>
        <taxon>Arthropoda</taxon>
        <taxon>Chelicerata</taxon>
        <taxon>Arachnida</taxon>
        <taxon>Araneae</taxon>
        <taxon>Araneomorphae</taxon>
        <taxon>Entelegynae</taxon>
        <taxon>Araneoidea</taxon>
        <taxon>Nephilidae</taxon>
        <taxon>Nephila</taxon>
    </lineage>
</organism>
<reference evidence="1" key="1">
    <citation type="submission" date="2020-08" db="EMBL/GenBank/DDBJ databases">
        <title>Multicomponent nature underlies the extraordinary mechanical properties of spider dragline silk.</title>
        <authorList>
            <person name="Kono N."/>
            <person name="Nakamura H."/>
            <person name="Mori M."/>
            <person name="Yoshida Y."/>
            <person name="Ohtoshi R."/>
            <person name="Malay A.D."/>
            <person name="Moran D.A.P."/>
            <person name="Tomita M."/>
            <person name="Numata K."/>
            <person name="Arakawa K."/>
        </authorList>
    </citation>
    <scope>NUCLEOTIDE SEQUENCE</scope>
</reference>
<dbReference type="OrthoDB" id="2190767at2759"/>
<comment type="caution">
    <text evidence="1">The sequence shown here is derived from an EMBL/GenBank/DDBJ whole genome shotgun (WGS) entry which is preliminary data.</text>
</comment>
<sequence>KVKILSFDRENFKIKARGYGEIFDLDKHPQ</sequence>
<dbReference type="EMBL" id="BMAW01111829">
    <property type="protein sequence ID" value="GFT49927.1"/>
    <property type="molecule type" value="Genomic_DNA"/>
</dbReference>
<evidence type="ECO:0000313" key="1">
    <source>
        <dbReference type="EMBL" id="GFT49927.1"/>
    </source>
</evidence>
<dbReference type="Proteomes" id="UP000887013">
    <property type="component" value="Unassembled WGS sequence"/>
</dbReference>
<proteinExistence type="predicted"/>
<accession>A0A8X6TTZ7</accession>
<name>A0A8X6TTZ7_NEPPI</name>
<protein>
    <submittedName>
        <fullName evidence="1">Uncharacterized protein</fullName>
    </submittedName>
</protein>
<evidence type="ECO:0000313" key="2">
    <source>
        <dbReference type="Proteomes" id="UP000887013"/>
    </source>
</evidence>
<keyword evidence="2" id="KW-1185">Reference proteome</keyword>
<feature type="non-terminal residue" evidence="1">
    <location>
        <position position="30"/>
    </location>
</feature>